<dbReference type="GO" id="GO:0030170">
    <property type="term" value="F:pyridoxal phosphate binding"/>
    <property type="evidence" value="ECO:0007669"/>
    <property type="project" value="InterPro"/>
</dbReference>
<dbReference type="SUPFAM" id="SSF53383">
    <property type="entry name" value="PLP-dependent transferases"/>
    <property type="match status" value="1"/>
</dbReference>
<dbReference type="InterPro" id="IPR015421">
    <property type="entry name" value="PyrdxlP-dep_Trfase_major"/>
</dbReference>
<accession>A0A378MXT6</accession>
<keyword evidence="1" id="KW-0808">Transferase</keyword>
<name>A0A378MXT6_MANHA</name>
<dbReference type="InterPro" id="IPR015424">
    <property type="entry name" value="PyrdxlP-dep_Trfase"/>
</dbReference>
<dbReference type="InterPro" id="IPR005814">
    <property type="entry name" value="Aminotrans_3"/>
</dbReference>
<proteinExistence type="predicted"/>
<evidence type="ECO:0000313" key="1">
    <source>
        <dbReference type="EMBL" id="STY61023.1"/>
    </source>
</evidence>
<reference evidence="1 2" key="1">
    <citation type="submission" date="2018-06" db="EMBL/GenBank/DDBJ databases">
        <authorList>
            <consortium name="Pathogen Informatics"/>
            <person name="Doyle S."/>
        </authorList>
    </citation>
    <scope>NUCLEOTIDE SEQUENCE [LARGE SCALE GENOMIC DNA]</scope>
    <source>
        <strain evidence="1 2">NCTC10638</strain>
    </source>
</reference>
<organism evidence="1 2">
    <name type="scientific">Mannheimia haemolytica</name>
    <name type="common">Pasteurella haemolytica</name>
    <dbReference type="NCBI Taxonomy" id="75985"/>
    <lineage>
        <taxon>Bacteria</taxon>
        <taxon>Pseudomonadati</taxon>
        <taxon>Pseudomonadota</taxon>
        <taxon>Gammaproteobacteria</taxon>
        <taxon>Pasteurellales</taxon>
        <taxon>Pasteurellaceae</taxon>
        <taxon>Mannheimia</taxon>
    </lineage>
</organism>
<sequence>MKMAVQYQHAKGETQRYKFATIRSGYHGDTWHAMSVCDP</sequence>
<dbReference type="EC" id="2.6.1.62" evidence="1"/>
<evidence type="ECO:0000313" key="2">
    <source>
        <dbReference type="Proteomes" id="UP000254802"/>
    </source>
</evidence>
<dbReference type="Proteomes" id="UP000254802">
    <property type="component" value="Unassembled WGS sequence"/>
</dbReference>
<keyword evidence="1" id="KW-0032">Aminotransferase</keyword>
<dbReference type="AlphaFoldDB" id="A0A378MXT6"/>
<gene>
    <name evidence="1" type="primary">bioA_2</name>
    <name evidence="1" type="ORF">NCTC10638_02230</name>
</gene>
<dbReference type="GO" id="GO:0004015">
    <property type="term" value="F:adenosylmethionine-8-amino-7-oxononanoate transaminase activity"/>
    <property type="evidence" value="ECO:0007669"/>
    <property type="project" value="UniProtKB-EC"/>
</dbReference>
<protein>
    <submittedName>
        <fullName evidence="1">Adenosylmethionine-8-amino-7-oxononanoate aminotransferase</fullName>
        <ecNumber evidence="1">2.6.1.62</ecNumber>
    </submittedName>
</protein>
<dbReference type="EMBL" id="UGPN01000002">
    <property type="protein sequence ID" value="STY61023.1"/>
    <property type="molecule type" value="Genomic_DNA"/>
</dbReference>
<dbReference type="Pfam" id="PF00202">
    <property type="entry name" value="Aminotran_3"/>
    <property type="match status" value="1"/>
</dbReference>
<dbReference type="Gene3D" id="3.40.640.10">
    <property type="entry name" value="Type I PLP-dependent aspartate aminotransferase-like (Major domain)"/>
    <property type="match status" value="1"/>
</dbReference>